<dbReference type="EMBL" id="JBHSIZ010000003">
    <property type="protein sequence ID" value="MFC4955407.1"/>
    <property type="molecule type" value="Genomic_DNA"/>
</dbReference>
<evidence type="ECO:0008006" key="4">
    <source>
        <dbReference type="Google" id="ProtNLM"/>
    </source>
</evidence>
<evidence type="ECO:0000256" key="1">
    <source>
        <dbReference type="SAM" id="MobiDB-lite"/>
    </source>
</evidence>
<gene>
    <name evidence="2" type="ORF">ACFPFX_03755</name>
</gene>
<evidence type="ECO:0000313" key="2">
    <source>
        <dbReference type="EMBL" id="MFC4955407.1"/>
    </source>
</evidence>
<feature type="region of interest" description="Disordered" evidence="1">
    <location>
        <begin position="1"/>
        <end position="81"/>
    </location>
</feature>
<feature type="compositionally biased region" description="Pro residues" evidence="1">
    <location>
        <begin position="26"/>
        <end position="40"/>
    </location>
</feature>
<sequence>MTQPSIQRAAEPTPQPVIPVRRNNPAPAPPAAPAPAPPQPVQRRPEPPVQRRATPQAPPATAPAADPQSATGPAEQAPDIDALARRLVAPLSRLLRAELRGDRERIGRLRDR</sequence>
<organism evidence="2 3">
    <name type="scientific">Streptomyces mauvecolor</name>
    <dbReference type="NCBI Taxonomy" id="58345"/>
    <lineage>
        <taxon>Bacteria</taxon>
        <taxon>Bacillati</taxon>
        <taxon>Actinomycetota</taxon>
        <taxon>Actinomycetes</taxon>
        <taxon>Kitasatosporales</taxon>
        <taxon>Streptomycetaceae</taxon>
        <taxon>Streptomyces</taxon>
    </lineage>
</organism>
<comment type="caution">
    <text evidence="2">The sequence shown here is derived from an EMBL/GenBank/DDBJ whole genome shotgun (WGS) entry which is preliminary data.</text>
</comment>
<keyword evidence="3" id="KW-1185">Reference proteome</keyword>
<proteinExistence type="predicted"/>
<reference evidence="3" key="1">
    <citation type="journal article" date="2019" name="Int. J. Syst. Evol. Microbiol.">
        <title>The Global Catalogue of Microorganisms (GCM) 10K type strain sequencing project: providing services to taxonomists for standard genome sequencing and annotation.</title>
        <authorList>
            <consortium name="The Broad Institute Genomics Platform"/>
            <consortium name="The Broad Institute Genome Sequencing Center for Infectious Disease"/>
            <person name="Wu L."/>
            <person name="Ma J."/>
        </authorList>
    </citation>
    <scope>NUCLEOTIDE SEQUENCE [LARGE SCALE GENOMIC DNA]</scope>
    <source>
        <strain evidence="3">CCM 7224</strain>
    </source>
</reference>
<protein>
    <recommendedName>
        <fullName evidence="4">Extensin</fullName>
    </recommendedName>
</protein>
<feature type="compositionally biased region" description="Low complexity" evidence="1">
    <location>
        <begin position="62"/>
        <end position="71"/>
    </location>
</feature>
<evidence type="ECO:0000313" key="3">
    <source>
        <dbReference type="Proteomes" id="UP001595834"/>
    </source>
</evidence>
<dbReference type="Proteomes" id="UP001595834">
    <property type="component" value="Unassembled WGS sequence"/>
</dbReference>
<name>A0ABV9UE39_9ACTN</name>
<accession>A0ABV9UE39</accession>
<dbReference type="RefSeq" id="WP_344370727.1">
    <property type="nucleotide sequence ID" value="NZ_BAAASQ010000002.1"/>
</dbReference>